<reference evidence="2" key="1">
    <citation type="journal article" date="2019" name="Int. J. Syst. Evol. Microbiol.">
        <title>The Global Catalogue of Microorganisms (GCM) 10K type strain sequencing project: providing services to taxonomists for standard genome sequencing and annotation.</title>
        <authorList>
            <consortium name="The Broad Institute Genomics Platform"/>
            <consortium name="The Broad Institute Genome Sequencing Center for Infectious Disease"/>
            <person name="Wu L."/>
            <person name="Ma J."/>
        </authorList>
    </citation>
    <scope>NUCLEOTIDE SEQUENCE [LARGE SCALE GENOMIC DNA]</scope>
    <source>
        <strain evidence="2">JCM 18325</strain>
    </source>
</reference>
<gene>
    <name evidence="1" type="ORF">GCM10023330_14070</name>
</gene>
<comment type="caution">
    <text evidence="1">The sequence shown here is derived from an EMBL/GenBank/DDBJ whole genome shotgun (WGS) entry which is preliminary data.</text>
</comment>
<proteinExistence type="predicted"/>
<dbReference type="Pfam" id="PF14059">
    <property type="entry name" value="DUF4251"/>
    <property type="match status" value="1"/>
</dbReference>
<organism evidence="1 2">
    <name type="scientific">Litoribaculum gwangyangense</name>
    <dbReference type="NCBI Taxonomy" id="1130722"/>
    <lineage>
        <taxon>Bacteria</taxon>
        <taxon>Pseudomonadati</taxon>
        <taxon>Bacteroidota</taxon>
        <taxon>Flavobacteriia</taxon>
        <taxon>Flavobacteriales</taxon>
        <taxon>Flavobacteriaceae</taxon>
        <taxon>Litoribaculum</taxon>
    </lineage>
</organism>
<evidence type="ECO:0000313" key="1">
    <source>
        <dbReference type="EMBL" id="GAA4808554.1"/>
    </source>
</evidence>
<dbReference type="InterPro" id="IPR025347">
    <property type="entry name" value="DUF4251"/>
</dbReference>
<evidence type="ECO:0000313" key="2">
    <source>
        <dbReference type="Proteomes" id="UP001501433"/>
    </source>
</evidence>
<keyword evidence="2" id="KW-1185">Reference proteome</keyword>
<dbReference type="EMBL" id="BAABJW010000002">
    <property type="protein sequence ID" value="GAA4808554.1"/>
    <property type="molecule type" value="Genomic_DNA"/>
</dbReference>
<dbReference type="Gene3D" id="2.40.128.410">
    <property type="match status" value="1"/>
</dbReference>
<dbReference type="Proteomes" id="UP001501433">
    <property type="component" value="Unassembled WGS sequence"/>
</dbReference>
<name>A0ABP9CE02_9FLAO</name>
<accession>A0ABP9CE02</accession>
<protein>
    <submittedName>
        <fullName evidence="1">Uncharacterized protein</fullName>
    </submittedName>
</protein>
<sequence>MVESKEFIIESDWAYPQTTNALNQVLNSGILQPGSNSASINLIGNSNFLKILGDSIYSHLPYFGERQMQVGYGGSGDGAIKLKGLMKNYQSVKRKDNGIDISFEAKSNSENFNVNITIWPSLNANISLNSVSRFPIRYSGNAKEISENE</sequence>